<accession>A0A0D9YVE6</accession>
<feature type="compositionally biased region" description="Polar residues" evidence="1">
    <location>
        <begin position="1"/>
        <end position="18"/>
    </location>
</feature>
<feature type="compositionally biased region" description="Polar residues" evidence="1">
    <location>
        <begin position="47"/>
        <end position="62"/>
    </location>
</feature>
<dbReference type="Gramene" id="OGLUM02G25690.1">
    <property type="protein sequence ID" value="OGLUM02G25690.1"/>
    <property type="gene ID" value="OGLUM02G25690"/>
</dbReference>
<proteinExistence type="predicted"/>
<sequence length="96" mass="10252">MPLSPTAATGSVDRTPSQPELRRPGPAVAAPSRREPPPPLPARFTCRSPSSVTKSAPRSPSFATEAPVAATLPLRGWFCTVGKAMERKRGDQEDKE</sequence>
<feature type="region of interest" description="Disordered" evidence="1">
    <location>
        <begin position="1"/>
        <end position="64"/>
    </location>
</feature>
<name>A0A0D9YVE6_9ORYZ</name>
<dbReference type="HOGENOM" id="CLU_2363129_0_0_1"/>
<dbReference type="Proteomes" id="UP000026961">
    <property type="component" value="Chromosome 2"/>
</dbReference>
<dbReference type="AlphaFoldDB" id="A0A0D9YVE6"/>
<evidence type="ECO:0000313" key="2">
    <source>
        <dbReference type="EnsemblPlants" id="OGLUM02G25690.1"/>
    </source>
</evidence>
<evidence type="ECO:0000313" key="3">
    <source>
        <dbReference type="Proteomes" id="UP000026961"/>
    </source>
</evidence>
<keyword evidence="3" id="KW-1185">Reference proteome</keyword>
<reference evidence="2" key="2">
    <citation type="submission" date="2018-05" db="EMBL/GenBank/DDBJ databases">
        <title>OgluRS3 (Oryza glumaepatula Reference Sequence Version 3).</title>
        <authorList>
            <person name="Zhang J."/>
            <person name="Kudrna D."/>
            <person name="Lee S."/>
            <person name="Talag J."/>
            <person name="Welchert J."/>
            <person name="Wing R.A."/>
        </authorList>
    </citation>
    <scope>NUCLEOTIDE SEQUENCE [LARGE SCALE GENOMIC DNA]</scope>
</reference>
<protein>
    <submittedName>
        <fullName evidence="2">Uncharacterized protein</fullName>
    </submittedName>
</protein>
<reference evidence="2" key="1">
    <citation type="submission" date="2015-04" db="UniProtKB">
        <authorList>
            <consortium name="EnsemblPlants"/>
        </authorList>
    </citation>
    <scope>IDENTIFICATION</scope>
</reference>
<organism evidence="2">
    <name type="scientific">Oryza glumipatula</name>
    <dbReference type="NCBI Taxonomy" id="40148"/>
    <lineage>
        <taxon>Eukaryota</taxon>
        <taxon>Viridiplantae</taxon>
        <taxon>Streptophyta</taxon>
        <taxon>Embryophyta</taxon>
        <taxon>Tracheophyta</taxon>
        <taxon>Spermatophyta</taxon>
        <taxon>Magnoliopsida</taxon>
        <taxon>Liliopsida</taxon>
        <taxon>Poales</taxon>
        <taxon>Poaceae</taxon>
        <taxon>BOP clade</taxon>
        <taxon>Oryzoideae</taxon>
        <taxon>Oryzeae</taxon>
        <taxon>Oryzinae</taxon>
        <taxon>Oryza</taxon>
    </lineage>
</organism>
<evidence type="ECO:0000256" key="1">
    <source>
        <dbReference type="SAM" id="MobiDB-lite"/>
    </source>
</evidence>
<dbReference type="EnsemblPlants" id="OGLUM02G25690.1">
    <property type="protein sequence ID" value="OGLUM02G25690.1"/>
    <property type="gene ID" value="OGLUM02G25690"/>
</dbReference>